<dbReference type="PANTHER" id="PTHR13693:SF77">
    <property type="entry name" value="8-AMINO-7-OXONONANOATE SYNTHASE"/>
    <property type="match status" value="1"/>
</dbReference>
<protein>
    <recommendedName>
        <fullName evidence="5">Aminotransferase class I/classII large domain-containing protein</fullName>
    </recommendedName>
</protein>
<dbReference type="GeneID" id="19156036"/>
<dbReference type="RefSeq" id="XP_007720237.1">
    <property type="nucleotide sequence ID" value="XM_007722047.1"/>
</dbReference>
<organism evidence="6 7">
    <name type="scientific">Capronia coronata CBS 617.96</name>
    <dbReference type="NCBI Taxonomy" id="1182541"/>
    <lineage>
        <taxon>Eukaryota</taxon>
        <taxon>Fungi</taxon>
        <taxon>Dikarya</taxon>
        <taxon>Ascomycota</taxon>
        <taxon>Pezizomycotina</taxon>
        <taxon>Eurotiomycetes</taxon>
        <taxon>Chaetothyriomycetidae</taxon>
        <taxon>Chaetothyriales</taxon>
        <taxon>Herpotrichiellaceae</taxon>
        <taxon>Capronia</taxon>
    </lineage>
</organism>
<accession>W9YU17</accession>
<dbReference type="AlphaFoldDB" id="W9YU17"/>
<keyword evidence="4" id="KW-0663">Pyridoxal phosphate</keyword>
<dbReference type="eggNOG" id="KOG1359">
    <property type="taxonomic scope" value="Eukaryota"/>
</dbReference>
<dbReference type="InterPro" id="IPR015422">
    <property type="entry name" value="PyrdxlP-dep_Trfase_small"/>
</dbReference>
<evidence type="ECO:0000313" key="7">
    <source>
        <dbReference type="Proteomes" id="UP000019484"/>
    </source>
</evidence>
<keyword evidence="7" id="KW-1185">Reference proteome</keyword>
<comment type="similarity">
    <text evidence="2">Belongs to the class-II pyridoxal-phosphate-dependent aminotransferase family. BioF subfamily.</text>
</comment>
<evidence type="ECO:0000259" key="5">
    <source>
        <dbReference type="Pfam" id="PF00155"/>
    </source>
</evidence>
<feature type="domain" description="Aminotransferase class I/classII large" evidence="5">
    <location>
        <begin position="34"/>
        <end position="395"/>
    </location>
</feature>
<evidence type="ECO:0000256" key="3">
    <source>
        <dbReference type="ARBA" id="ARBA00022679"/>
    </source>
</evidence>
<keyword evidence="3" id="KW-0808">Transferase</keyword>
<gene>
    <name evidence="6" type="ORF">A1O1_01134</name>
</gene>
<evidence type="ECO:0000256" key="2">
    <source>
        <dbReference type="ARBA" id="ARBA00010008"/>
    </source>
</evidence>
<evidence type="ECO:0000256" key="4">
    <source>
        <dbReference type="ARBA" id="ARBA00022898"/>
    </source>
</evidence>
<dbReference type="Pfam" id="PF00155">
    <property type="entry name" value="Aminotran_1_2"/>
    <property type="match status" value="1"/>
</dbReference>
<dbReference type="Proteomes" id="UP000019484">
    <property type="component" value="Unassembled WGS sequence"/>
</dbReference>
<evidence type="ECO:0000256" key="1">
    <source>
        <dbReference type="ARBA" id="ARBA00001933"/>
    </source>
</evidence>
<evidence type="ECO:0000313" key="6">
    <source>
        <dbReference type="EMBL" id="EXJ96008.1"/>
    </source>
</evidence>
<dbReference type="GO" id="GO:0016740">
    <property type="term" value="F:transferase activity"/>
    <property type="evidence" value="ECO:0007669"/>
    <property type="project" value="UniProtKB-KW"/>
</dbReference>
<dbReference type="SUPFAM" id="SSF53383">
    <property type="entry name" value="PLP-dependent transferases"/>
    <property type="match status" value="1"/>
</dbReference>
<dbReference type="OrthoDB" id="2382073at2759"/>
<dbReference type="GO" id="GO:0030170">
    <property type="term" value="F:pyridoxal phosphate binding"/>
    <property type="evidence" value="ECO:0007669"/>
    <property type="project" value="InterPro"/>
</dbReference>
<dbReference type="Gene3D" id="3.40.640.10">
    <property type="entry name" value="Type I PLP-dependent aspartate aminotransferase-like (Major domain)"/>
    <property type="match status" value="1"/>
</dbReference>
<name>W9YU17_9EURO</name>
<comment type="cofactor">
    <cofactor evidence="1">
        <name>pyridoxal 5'-phosphate</name>
        <dbReference type="ChEBI" id="CHEBI:597326"/>
    </cofactor>
</comment>
<dbReference type="Gene3D" id="3.90.1150.10">
    <property type="entry name" value="Aspartate Aminotransferase, domain 1"/>
    <property type="match status" value="1"/>
</dbReference>
<reference evidence="6 7" key="1">
    <citation type="submission" date="2013-03" db="EMBL/GenBank/DDBJ databases">
        <title>The Genome Sequence of Capronia coronata CBS 617.96.</title>
        <authorList>
            <consortium name="The Broad Institute Genomics Platform"/>
            <person name="Cuomo C."/>
            <person name="de Hoog S."/>
            <person name="Gorbushina A."/>
            <person name="Walker B."/>
            <person name="Young S.K."/>
            <person name="Zeng Q."/>
            <person name="Gargeya S."/>
            <person name="Fitzgerald M."/>
            <person name="Haas B."/>
            <person name="Abouelleil A."/>
            <person name="Allen A.W."/>
            <person name="Alvarado L."/>
            <person name="Arachchi H.M."/>
            <person name="Berlin A.M."/>
            <person name="Chapman S.B."/>
            <person name="Gainer-Dewar J."/>
            <person name="Goldberg J."/>
            <person name="Griggs A."/>
            <person name="Gujja S."/>
            <person name="Hansen M."/>
            <person name="Howarth C."/>
            <person name="Imamovic A."/>
            <person name="Ireland A."/>
            <person name="Larimer J."/>
            <person name="McCowan C."/>
            <person name="Murphy C."/>
            <person name="Pearson M."/>
            <person name="Poon T.W."/>
            <person name="Priest M."/>
            <person name="Roberts A."/>
            <person name="Saif S."/>
            <person name="Shea T."/>
            <person name="Sisk P."/>
            <person name="Sykes S."/>
            <person name="Wortman J."/>
            <person name="Nusbaum C."/>
            <person name="Birren B."/>
        </authorList>
    </citation>
    <scope>NUCLEOTIDE SEQUENCE [LARGE SCALE GENOMIC DNA]</scope>
    <source>
        <strain evidence="6 7">CBS 617.96</strain>
    </source>
</reference>
<comment type="caution">
    <text evidence="6">The sequence shown here is derived from an EMBL/GenBank/DDBJ whole genome shotgun (WGS) entry which is preliminary data.</text>
</comment>
<dbReference type="InterPro" id="IPR015421">
    <property type="entry name" value="PyrdxlP-dep_Trfase_major"/>
</dbReference>
<sequence>MSPSPLEQRLAALLEKRRAQSKLRSLKSSPPGSVDFSSNDFLSLSTNTKFQEDYLTTLNENRRPLGSTGSRLLDGNSDYAENLEREIANFHGAETGLLTNSGFDANVSIFTFIPRMGDVVVYDELIHASVHDGLKQCRAKNRIPFKHNDVGDLRRILEQIDSTSTHRTVFVAVETVYSMDGDLAPLTEIVQLMESMFPNNTAHLIVDEAHATGIYGPNGSGRVCELGLEKRVSIRLHTFGKALASNGAVILCSPVIRLYLINYARPLIYTTFMSYPNLVAIRTSYTWLRTGKANILAANLYNLIDHLYTQLHTLSVLASEATDAVGVPLATLPTTCPESPIFALLSPHPRALASHCQAAGFIVRPVVPPTVPEGTERVRVCLHSGNTVEQIDSFVACVKAWIMKESKKPSQQDEGQLLAKI</sequence>
<dbReference type="PANTHER" id="PTHR13693">
    <property type="entry name" value="CLASS II AMINOTRANSFERASE/8-AMINO-7-OXONONANOATE SYNTHASE"/>
    <property type="match status" value="1"/>
</dbReference>
<dbReference type="EMBL" id="AMWN01000001">
    <property type="protein sequence ID" value="EXJ96008.1"/>
    <property type="molecule type" value="Genomic_DNA"/>
</dbReference>
<dbReference type="GO" id="GO:0009102">
    <property type="term" value="P:biotin biosynthetic process"/>
    <property type="evidence" value="ECO:0007669"/>
    <property type="project" value="TreeGrafter"/>
</dbReference>
<dbReference type="HOGENOM" id="CLU_015846_3_0_1"/>
<dbReference type="InterPro" id="IPR015424">
    <property type="entry name" value="PyrdxlP-dep_Trfase"/>
</dbReference>
<dbReference type="STRING" id="1182541.W9YU17"/>
<dbReference type="InterPro" id="IPR004839">
    <property type="entry name" value="Aminotransferase_I/II_large"/>
</dbReference>
<dbReference type="InterPro" id="IPR050087">
    <property type="entry name" value="AON_synthase_class-II"/>
</dbReference>
<proteinExistence type="inferred from homology"/>